<evidence type="ECO:0000256" key="1">
    <source>
        <dbReference type="ARBA" id="ARBA00004186"/>
    </source>
</evidence>
<keyword evidence="6" id="KW-0132">Cell division</keyword>
<reference evidence="14" key="1">
    <citation type="submission" date="2022-11" db="UniProtKB">
        <authorList>
            <consortium name="EnsemblMetazoa"/>
        </authorList>
    </citation>
    <scope>IDENTIFICATION</scope>
</reference>
<keyword evidence="12" id="KW-0137">Centromere</keyword>
<dbReference type="InterPro" id="IPR033341">
    <property type="entry name" value="SKA3"/>
</dbReference>
<dbReference type="OMA" id="MINTRSW"/>
<keyword evidence="11" id="KW-0131">Cell cycle</keyword>
<sequence length="379" mass="43144">MAHFGAEFFSQLRSFTKNLDKDCHELKSKIENEEIPSCSEGRAHLILREILSDVQHFKVEVKEKVSQNKSNFTFSEVLGACERLAEHTKTQIDDLQEHLAKYGYKPLEILSVHDVRSKEENNNLNSAPDNDSLDSCQSNDEDDEEKMSTNEEPCEAKQNDEDDVMMTPVKPVTFTKMFEVTPPNTAYQSAEPCTPDQSPVPPKTTTPMINTRSWTQVNQTHNQSFDSPLPPMLNTPGLKMLGSHHHSNSIKVQGCSPVMTDDIDSSPVPPDITCTVLLKPDDLDVPKMKTLPENNIEDLKQKYTKLPQYLQNHFSINEIQHLFQEIDSYLSDYDCNSLSEEVLREVFNLGARTKAFMLILSKFDKAHMSMSNRELTFNQ</sequence>
<dbReference type="GeneID" id="110251747"/>
<keyword evidence="8" id="KW-0498">Mitosis</keyword>
<dbReference type="RefSeq" id="XP_020914139.1">
    <property type="nucleotide sequence ID" value="XM_021058480.2"/>
</dbReference>
<keyword evidence="10" id="KW-0206">Cytoskeleton</keyword>
<dbReference type="Proteomes" id="UP000887567">
    <property type="component" value="Unplaced"/>
</dbReference>
<dbReference type="Gene3D" id="6.10.250.1400">
    <property type="match status" value="1"/>
</dbReference>
<dbReference type="PANTHER" id="PTHR48118">
    <property type="entry name" value="SPINDLE AND KINETOCHORE-ASSOCIATED PROTEIN 3"/>
    <property type="match status" value="1"/>
</dbReference>
<keyword evidence="9" id="KW-0995">Kinetochore</keyword>
<evidence type="ECO:0000256" key="12">
    <source>
        <dbReference type="ARBA" id="ARBA00023328"/>
    </source>
</evidence>
<evidence type="ECO:0000256" key="3">
    <source>
        <dbReference type="ARBA" id="ARBA00007716"/>
    </source>
</evidence>
<feature type="compositionally biased region" description="Basic and acidic residues" evidence="13">
    <location>
        <begin position="146"/>
        <end position="159"/>
    </location>
</feature>
<accession>A0A913Y3I2</accession>
<evidence type="ECO:0000256" key="2">
    <source>
        <dbReference type="ARBA" id="ARBA00004629"/>
    </source>
</evidence>
<feature type="region of interest" description="Disordered" evidence="13">
    <location>
        <begin position="119"/>
        <end position="162"/>
    </location>
</feature>
<evidence type="ECO:0000313" key="15">
    <source>
        <dbReference type="Proteomes" id="UP000887567"/>
    </source>
</evidence>
<comment type="subcellular location">
    <subcellularLocation>
        <location evidence="2">Chromosome</location>
        <location evidence="2">Centromere</location>
        <location evidence="2">Kinetochore</location>
    </subcellularLocation>
    <subcellularLocation>
        <location evidence="1">Cytoplasm</location>
        <location evidence="1">Cytoskeleton</location>
        <location evidence="1">Spindle</location>
    </subcellularLocation>
</comment>
<evidence type="ECO:0000256" key="9">
    <source>
        <dbReference type="ARBA" id="ARBA00022838"/>
    </source>
</evidence>
<evidence type="ECO:0000256" key="7">
    <source>
        <dbReference type="ARBA" id="ARBA00022701"/>
    </source>
</evidence>
<keyword evidence="4" id="KW-0158">Chromosome</keyword>
<proteinExistence type="inferred from homology"/>
<dbReference type="OrthoDB" id="5987638at2759"/>
<dbReference type="GO" id="GO:0007059">
    <property type="term" value="P:chromosome segregation"/>
    <property type="evidence" value="ECO:0007669"/>
    <property type="project" value="InterPro"/>
</dbReference>
<name>A0A913Y3I2_EXADI</name>
<evidence type="ECO:0000256" key="6">
    <source>
        <dbReference type="ARBA" id="ARBA00022618"/>
    </source>
</evidence>
<organism evidence="14 15">
    <name type="scientific">Exaiptasia diaphana</name>
    <name type="common">Tropical sea anemone</name>
    <name type="synonym">Aiptasia pulchella</name>
    <dbReference type="NCBI Taxonomy" id="2652724"/>
    <lineage>
        <taxon>Eukaryota</taxon>
        <taxon>Metazoa</taxon>
        <taxon>Cnidaria</taxon>
        <taxon>Anthozoa</taxon>
        <taxon>Hexacorallia</taxon>
        <taxon>Actiniaria</taxon>
        <taxon>Aiptasiidae</taxon>
        <taxon>Exaiptasia</taxon>
    </lineage>
</organism>
<evidence type="ECO:0000256" key="10">
    <source>
        <dbReference type="ARBA" id="ARBA00023212"/>
    </source>
</evidence>
<evidence type="ECO:0000256" key="4">
    <source>
        <dbReference type="ARBA" id="ARBA00022454"/>
    </source>
</evidence>
<protein>
    <recommendedName>
        <fullName evidence="16">Spindle and kinetochore-associated protein 3</fullName>
    </recommendedName>
</protein>
<evidence type="ECO:0000256" key="5">
    <source>
        <dbReference type="ARBA" id="ARBA00022490"/>
    </source>
</evidence>
<evidence type="ECO:0000313" key="14">
    <source>
        <dbReference type="EnsemblMetazoa" id="XP_020914139.1"/>
    </source>
</evidence>
<dbReference type="AlphaFoldDB" id="A0A913Y3I2"/>
<keyword evidence="5" id="KW-0963">Cytoplasm</keyword>
<dbReference type="KEGG" id="epa:110251747"/>
<evidence type="ECO:0000256" key="11">
    <source>
        <dbReference type="ARBA" id="ARBA00023306"/>
    </source>
</evidence>
<evidence type="ECO:0008006" key="16">
    <source>
        <dbReference type="Google" id="ProtNLM"/>
    </source>
</evidence>
<dbReference type="EnsemblMetazoa" id="XM_021058480.2">
    <property type="protein sequence ID" value="XP_020914139.1"/>
    <property type="gene ID" value="LOC110251747"/>
</dbReference>
<dbReference type="GO" id="GO:0000940">
    <property type="term" value="C:outer kinetochore"/>
    <property type="evidence" value="ECO:0007669"/>
    <property type="project" value="InterPro"/>
</dbReference>
<comment type="similarity">
    <text evidence="3">Belongs to the SKA3 family.</text>
</comment>
<keyword evidence="15" id="KW-1185">Reference proteome</keyword>
<evidence type="ECO:0000256" key="13">
    <source>
        <dbReference type="SAM" id="MobiDB-lite"/>
    </source>
</evidence>
<evidence type="ECO:0000256" key="8">
    <source>
        <dbReference type="ARBA" id="ARBA00022776"/>
    </source>
</evidence>
<dbReference type="GO" id="GO:0051301">
    <property type="term" value="P:cell division"/>
    <property type="evidence" value="ECO:0007669"/>
    <property type="project" value="UniProtKB-KW"/>
</dbReference>
<keyword evidence="7" id="KW-0493">Microtubule</keyword>
<dbReference type="PANTHER" id="PTHR48118:SF1">
    <property type="entry name" value="SPINDLE AND KINETOCHORE-ASSOCIATED PROTEIN 3"/>
    <property type="match status" value="1"/>
</dbReference>
<dbReference type="GO" id="GO:0000278">
    <property type="term" value="P:mitotic cell cycle"/>
    <property type="evidence" value="ECO:0007669"/>
    <property type="project" value="TreeGrafter"/>
</dbReference>
<dbReference type="GO" id="GO:0005876">
    <property type="term" value="C:spindle microtubule"/>
    <property type="evidence" value="ECO:0007669"/>
    <property type="project" value="TreeGrafter"/>
</dbReference>
<feature type="compositionally biased region" description="Polar residues" evidence="13">
    <location>
        <begin position="122"/>
        <end position="138"/>
    </location>
</feature>